<dbReference type="EMBL" id="CP123967">
    <property type="protein sequence ID" value="WGT47767.1"/>
    <property type="molecule type" value="Genomic_DNA"/>
</dbReference>
<dbReference type="InterPro" id="IPR002762">
    <property type="entry name" value="CbiX-like"/>
</dbReference>
<sequence>MPDIVLIAHGSPDPRHREGLETLAEAVRTRVRPGRAVGVCYLDHHAPSPTDLAVELGASAVAVPILLTPAYHARVDVPRAAEELASAGSHVRVARPLGPDRRLLDGCEELLVEAGVLPRRTTAVAVFVAGSSDTAAVATVAETIADHPREGWGPWRVAALDGGRAVEEVVAELSLEADEVVAVSFMVAEGVLRDRMAERTARLGVEMVSGALSSTGALADLVVARAAQRLGLMMSA</sequence>
<gene>
    <name evidence="3" type="ORF">QH948_03035</name>
</gene>
<dbReference type="Proteomes" id="UP001244136">
    <property type="component" value="Chromosome"/>
</dbReference>
<name>A0ABY8Q018_9ACTN</name>
<dbReference type="PANTHER" id="PTHR33542">
    <property type="entry name" value="SIROHYDROCHLORIN FERROCHELATASE, CHLOROPLASTIC"/>
    <property type="match status" value="1"/>
</dbReference>
<keyword evidence="4" id="KW-1185">Reference proteome</keyword>
<evidence type="ECO:0000256" key="2">
    <source>
        <dbReference type="ARBA" id="ARBA00023239"/>
    </source>
</evidence>
<dbReference type="Gene3D" id="3.40.50.1400">
    <property type="match status" value="2"/>
</dbReference>
<evidence type="ECO:0000313" key="4">
    <source>
        <dbReference type="Proteomes" id="UP001244136"/>
    </source>
</evidence>
<dbReference type="CDD" id="cd03416">
    <property type="entry name" value="CbiX_SirB_N"/>
    <property type="match status" value="1"/>
</dbReference>
<keyword evidence="2" id="KW-0456">Lyase</keyword>
<reference evidence="3 4" key="1">
    <citation type="journal article" date="2008" name="Int. J. Syst. Evol. Microbiol.">
        <title>Tessaracoccus flavescens sp. nov., isolated from marine sediment.</title>
        <authorList>
            <person name="Lee D.W."/>
            <person name="Lee S.D."/>
        </authorList>
    </citation>
    <scope>NUCLEOTIDE SEQUENCE [LARGE SCALE GENOMIC DNA]</scope>
    <source>
        <strain evidence="3 4">T21</strain>
    </source>
</reference>
<dbReference type="PANTHER" id="PTHR33542:SF5">
    <property type="entry name" value="FERROCHELATASE CHE1"/>
    <property type="match status" value="1"/>
</dbReference>
<keyword evidence="1" id="KW-0479">Metal-binding</keyword>
<proteinExistence type="predicted"/>
<dbReference type="InterPro" id="IPR050963">
    <property type="entry name" value="Sirohydro_Cobaltochel/CbiX"/>
</dbReference>
<organism evidence="3 4">
    <name type="scientific">Tessaracoccus lacteus</name>
    <dbReference type="NCBI Taxonomy" id="3041766"/>
    <lineage>
        <taxon>Bacteria</taxon>
        <taxon>Bacillati</taxon>
        <taxon>Actinomycetota</taxon>
        <taxon>Actinomycetes</taxon>
        <taxon>Propionibacteriales</taxon>
        <taxon>Propionibacteriaceae</taxon>
        <taxon>Tessaracoccus</taxon>
    </lineage>
</organism>
<evidence type="ECO:0000313" key="3">
    <source>
        <dbReference type="EMBL" id="WGT47767.1"/>
    </source>
</evidence>
<dbReference type="RefSeq" id="WP_281145470.1">
    <property type="nucleotide sequence ID" value="NZ_CP123967.1"/>
</dbReference>
<evidence type="ECO:0000256" key="1">
    <source>
        <dbReference type="ARBA" id="ARBA00022723"/>
    </source>
</evidence>
<dbReference type="Pfam" id="PF01903">
    <property type="entry name" value="CbiX"/>
    <property type="match status" value="1"/>
</dbReference>
<protein>
    <submittedName>
        <fullName evidence="3">CbiX/SirB N-terminal domain-containing protein</fullName>
    </submittedName>
</protein>
<dbReference type="SUPFAM" id="SSF53800">
    <property type="entry name" value="Chelatase"/>
    <property type="match status" value="1"/>
</dbReference>
<accession>A0ABY8Q018</accession>